<accession>A0ABW0HUG4</accession>
<keyword evidence="1" id="KW-0472">Membrane</keyword>
<proteinExistence type="predicted"/>
<keyword evidence="1" id="KW-0812">Transmembrane</keyword>
<name>A0ABW0HUG4_9BACL</name>
<protein>
    <recommendedName>
        <fullName evidence="4">Transposase</fullName>
    </recommendedName>
</protein>
<evidence type="ECO:0000256" key="1">
    <source>
        <dbReference type="SAM" id="Phobius"/>
    </source>
</evidence>
<organism evidence="2 3">
    <name type="scientific">Cohnella soli</name>
    <dbReference type="NCBI Taxonomy" id="425005"/>
    <lineage>
        <taxon>Bacteria</taxon>
        <taxon>Bacillati</taxon>
        <taxon>Bacillota</taxon>
        <taxon>Bacilli</taxon>
        <taxon>Bacillales</taxon>
        <taxon>Paenibacillaceae</taxon>
        <taxon>Cohnella</taxon>
    </lineage>
</organism>
<keyword evidence="3" id="KW-1185">Reference proteome</keyword>
<evidence type="ECO:0008006" key="4">
    <source>
        <dbReference type="Google" id="ProtNLM"/>
    </source>
</evidence>
<dbReference type="RefSeq" id="WP_378135528.1">
    <property type="nucleotide sequence ID" value="NZ_JBHSMI010000028.1"/>
</dbReference>
<dbReference type="Proteomes" id="UP001596113">
    <property type="component" value="Unassembled WGS sequence"/>
</dbReference>
<feature type="transmembrane region" description="Helical" evidence="1">
    <location>
        <begin position="20"/>
        <end position="39"/>
    </location>
</feature>
<evidence type="ECO:0000313" key="3">
    <source>
        <dbReference type="Proteomes" id="UP001596113"/>
    </source>
</evidence>
<keyword evidence="1" id="KW-1133">Transmembrane helix</keyword>
<comment type="caution">
    <text evidence="2">The sequence shown here is derived from an EMBL/GenBank/DDBJ whole genome shotgun (WGS) entry which is preliminary data.</text>
</comment>
<sequence length="117" mass="13105">MKSPYFVGPVFLHSPRRVEAFAYVMLLALLLYSAFEHVIRTKMKGRVGTAHFAGRSQSWKPTGSSVMDMFDTVLTSTVEIGGQVHRGITSRPYPQRDRVLGFFCWDAGIYTEAASNV</sequence>
<dbReference type="EMBL" id="JBHSMI010000028">
    <property type="protein sequence ID" value="MFC5404861.1"/>
    <property type="molecule type" value="Genomic_DNA"/>
</dbReference>
<evidence type="ECO:0000313" key="2">
    <source>
        <dbReference type="EMBL" id="MFC5404861.1"/>
    </source>
</evidence>
<gene>
    <name evidence="2" type="ORF">ACFPOF_19140</name>
</gene>
<reference evidence="3" key="1">
    <citation type="journal article" date="2019" name="Int. J. Syst. Evol. Microbiol.">
        <title>The Global Catalogue of Microorganisms (GCM) 10K type strain sequencing project: providing services to taxonomists for standard genome sequencing and annotation.</title>
        <authorList>
            <consortium name="The Broad Institute Genomics Platform"/>
            <consortium name="The Broad Institute Genome Sequencing Center for Infectious Disease"/>
            <person name="Wu L."/>
            <person name="Ma J."/>
        </authorList>
    </citation>
    <scope>NUCLEOTIDE SEQUENCE [LARGE SCALE GENOMIC DNA]</scope>
    <source>
        <strain evidence="3">CGMCC 1.18575</strain>
    </source>
</reference>